<organism evidence="2">
    <name type="scientific">uncultured Synechococcus sp</name>
    <dbReference type="NCBI Taxonomy" id="154535"/>
    <lineage>
        <taxon>Bacteria</taxon>
        <taxon>Bacillati</taxon>
        <taxon>Cyanobacteriota</taxon>
        <taxon>Cyanophyceae</taxon>
        <taxon>Synechococcales</taxon>
        <taxon>Synechococcaceae</taxon>
        <taxon>Synechococcus</taxon>
        <taxon>environmental samples</taxon>
    </lineage>
</organism>
<dbReference type="EMBL" id="KF846556">
    <property type="protein sequence ID" value="AHZ34085.1"/>
    <property type="molecule type" value="Genomic_DNA"/>
</dbReference>
<evidence type="ECO:0000259" key="1">
    <source>
        <dbReference type="Pfam" id="PF07862"/>
    </source>
</evidence>
<gene>
    <name evidence="2" type="primary">unk7</name>
</gene>
<proteinExistence type="predicted"/>
<dbReference type="AlphaFoldDB" id="A0A024CH05"/>
<dbReference type="Pfam" id="PF07862">
    <property type="entry name" value="Nif11"/>
    <property type="match status" value="1"/>
</dbReference>
<name>A0A024CH05_9SYNE</name>
<reference evidence="2" key="1">
    <citation type="journal article" date="2014" name="FEMS Microbiol. Ecol.">
        <title>Development of a targeted metagenomic approach to study a genomic region involved in light harvesting in marine Synechococcus.</title>
        <authorList>
            <person name="Humily F."/>
            <person name="Farrant G.K."/>
            <person name="Marie D."/>
            <person name="Perennou M."/>
            <person name="Mazard S."/>
            <person name="Labadie K."/>
            <person name="Aury J.-M."/>
            <person name="Wincker P."/>
            <person name="Nicolas Segui A."/>
            <person name="Scanlan D.J."/>
            <person name="Garczarek L."/>
        </authorList>
    </citation>
    <scope>NUCLEOTIDE SEQUENCE</scope>
</reference>
<evidence type="ECO:0000313" key="2">
    <source>
        <dbReference type="EMBL" id="AHZ34085.1"/>
    </source>
</evidence>
<dbReference type="InterPro" id="IPR012903">
    <property type="entry name" value="Nif11"/>
</dbReference>
<feature type="domain" description="Nif11" evidence="1">
    <location>
        <begin position="14"/>
        <end position="52"/>
    </location>
</feature>
<accession>A0A024CH05</accession>
<sequence length="77" mass="8973">MSSPLSDSQKDQILKDFIQLAQNDGELKDEIKSARNQDELIALAEQRGYHFDSLTLLRQWSEHTDFSQPTWMGWFAD</sequence>
<protein>
    <recommendedName>
        <fullName evidence="1">Nif11 domain-containing protein</fullName>
    </recommendedName>
</protein>